<dbReference type="InterPro" id="IPR045339">
    <property type="entry name" value="DUF6534"/>
</dbReference>
<gene>
    <name evidence="3" type="ORF">POSPLADRAFT_1055935</name>
</gene>
<evidence type="ECO:0000313" key="4">
    <source>
        <dbReference type="Proteomes" id="UP000194127"/>
    </source>
</evidence>
<dbReference type="GeneID" id="36325657"/>
<dbReference type="OrthoDB" id="3220866at2759"/>
<protein>
    <recommendedName>
        <fullName evidence="2">DUF6534 domain-containing protein</fullName>
    </recommendedName>
</protein>
<keyword evidence="1" id="KW-0472">Membrane</keyword>
<dbReference type="PANTHER" id="PTHR40465">
    <property type="entry name" value="CHROMOSOME 1, WHOLE GENOME SHOTGUN SEQUENCE"/>
    <property type="match status" value="1"/>
</dbReference>
<sequence>MASIAEDVLGIFVIAIFIAILLYGITTAQAFLLLCRVGFTLALSILLWTLGQWNRFREDTKSKATFLSSLAMAAMVDLVISLIQIYYLWTSRTGFRSTDRLINTLLMYIVHSGGLTTLISVMILVLFEIPALKNNIMFVGLVGIQSKLYANSFLATLNARVHIKKRAFGSNGMDIDTVELNQRGRGGPHEENRPSKPALAIFTETHVVKDS</sequence>
<feature type="domain" description="DUF6534" evidence="2">
    <location>
        <begin position="73"/>
        <end position="161"/>
    </location>
</feature>
<feature type="transmembrane region" description="Helical" evidence="1">
    <location>
        <begin position="70"/>
        <end position="89"/>
    </location>
</feature>
<dbReference type="Proteomes" id="UP000194127">
    <property type="component" value="Unassembled WGS sequence"/>
</dbReference>
<evidence type="ECO:0000256" key="1">
    <source>
        <dbReference type="SAM" id="Phobius"/>
    </source>
</evidence>
<evidence type="ECO:0000259" key="2">
    <source>
        <dbReference type="Pfam" id="PF20152"/>
    </source>
</evidence>
<accession>A0A1X6N1Q4</accession>
<dbReference type="RefSeq" id="XP_024339349.1">
    <property type="nucleotide sequence ID" value="XM_024480707.1"/>
</dbReference>
<feature type="transmembrane region" description="Helical" evidence="1">
    <location>
        <begin position="7"/>
        <end position="25"/>
    </location>
</feature>
<reference evidence="3 4" key="1">
    <citation type="submission" date="2017-04" db="EMBL/GenBank/DDBJ databases">
        <title>Genome Sequence of the Model Brown-Rot Fungus Postia placenta SB12.</title>
        <authorList>
            <consortium name="DOE Joint Genome Institute"/>
            <person name="Gaskell J."/>
            <person name="Kersten P."/>
            <person name="Larrondo L.F."/>
            <person name="Canessa P."/>
            <person name="Martinez D."/>
            <person name="Hibbett D."/>
            <person name="Schmoll M."/>
            <person name="Kubicek C.P."/>
            <person name="Martinez A.T."/>
            <person name="Yadav J."/>
            <person name="Master E."/>
            <person name="Magnuson J.K."/>
            <person name="James T."/>
            <person name="Yaver D."/>
            <person name="Berka R."/>
            <person name="Labutti K."/>
            <person name="Lipzen A."/>
            <person name="Aerts A."/>
            <person name="Barry K."/>
            <person name="Henrissat B."/>
            <person name="Blanchette R."/>
            <person name="Grigoriev I."/>
            <person name="Cullen D."/>
        </authorList>
    </citation>
    <scope>NUCLEOTIDE SEQUENCE [LARGE SCALE GENOMIC DNA]</scope>
    <source>
        <strain evidence="3 4">MAD-698-R-SB12</strain>
    </source>
</reference>
<keyword evidence="1" id="KW-1133">Transmembrane helix</keyword>
<evidence type="ECO:0000313" key="3">
    <source>
        <dbReference type="EMBL" id="OSX62555.1"/>
    </source>
</evidence>
<organism evidence="3 4">
    <name type="scientific">Postia placenta MAD-698-R-SB12</name>
    <dbReference type="NCBI Taxonomy" id="670580"/>
    <lineage>
        <taxon>Eukaryota</taxon>
        <taxon>Fungi</taxon>
        <taxon>Dikarya</taxon>
        <taxon>Basidiomycota</taxon>
        <taxon>Agaricomycotina</taxon>
        <taxon>Agaricomycetes</taxon>
        <taxon>Polyporales</taxon>
        <taxon>Adustoporiaceae</taxon>
        <taxon>Rhodonia</taxon>
    </lineage>
</organism>
<dbReference type="AlphaFoldDB" id="A0A1X6N1Q4"/>
<dbReference type="EMBL" id="KZ110596">
    <property type="protein sequence ID" value="OSX62555.1"/>
    <property type="molecule type" value="Genomic_DNA"/>
</dbReference>
<keyword evidence="4" id="KW-1185">Reference proteome</keyword>
<proteinExistence type="predicted"/>
<dbReference type="PANTHER" id="PTHR40465:SF1">
    <property type="entry name" value="DUF6534 DOMAIN-CONTAINING PROTEIN"/>
    <property type="match status" value="1"/>
</dbReference>
<feature type="transmembrane region" description="Helical" evidence="1">
    <location>
        <begin position="31"/>
        <end position="50"/>
    </location>
</feature>
<dbReference type="Pfam" id="PF20152">
    <property type="entry name" value="DUF6534"/>
    <property type="match status" value="1"/>
</dbReference>
<keyword evidence="1" id="KW-0812">Transmembrane</keyword>
<feature type="transmembrane region" description="Helical" evidence="1">
    <location>
        <begin position="101"/>
        <end position="127"/>
    </location>
</feature>
<dbReference type="STRING" id="670580.A0A1X6N1Q4"/>
<name>A0A1X6N1Q4_9APHY</name>